<gene>
    <name evidence="1" type="ORF">NLI96_g6300</name>
</gene>
<name>A0AAD5V3M8_9APHY</name>
<comment type="caution">
    <text evidence="1">The sequence shown here is derived from an EMBL/GenBank/DDBJ whole genome shotgun (WGS) entry which is preliminary data.</text>
</comment>
<dbReference type="AlphaFoldDB" id="A0AAD5V3M8"/>
<evidence type="ECO:0000313" key="1">
    <source>
        <dbReference type="EMBL" id="KAJ3483455.1"/>
    </source>
</evidence>
<evidence type="ECO:0000313" key="2">
    <source>
        <dbReference type="Proteomes" id="UP001212997"/>
    </source>
</evidence>
<organism evidence="1 2">
    <name type="scientific">Meripilus lineatus</name>
    <dbReference type="NCBI Taxonomy" id="2056292"/>
    <lineage>
        <taxon>Eukaryota</taxon>
        <taxon>Fungi</taxon>
        <taxon>Dikarya</taxon>
        <taxon>Basidiomycota</taxon>
        <taxon>Agaricomycotina</taxon>
        <taxon>Agaricomycetes</taxon>
        <taxon>Polyporales</taxon>
        <taxon>Meripilaceae</taxon>
        <taxon>Meripilus</taxon>
    </lineage>
</organism>
<reference evidence="1" key="1">
    <citation type="submission" date="2022-07" db="EMBL/GenBank/DDBJ databases">
        <title>Genome Sequence of Physisporinus lineatus.</title>
        <authorList>
            <person name="Buettner E."/>
        </authorList>
    </citation>
    <scope>NUCLEOTIDE SEQUENCE</scope>
    <source>
        <strain evidence="1">VT162</strain>
    </source>
</reference>
<dbReference type="EMBL" id="JANAWD010000228">
    <property type="protein sequence ID" value="KAJ3483455.1"/>
    <property type="molecule type" value="Genomic_DNA"/>
</dbReference>
<protein>
    <submittedName>
        <fullName evidence="1">Uncharacterized protein</fullName>
    </submittedName>
</protein>
<sequence>MANIPQWNQDPNVFLRTRNNFGGRRGLGSNKTQFEEIIHFAAGNPDLRNPQERWWDATTGKIVEHPVAGDVQRDHFFELQFLSALFYQIVPDRATTVVNTLDLEYFFTEICNSGSNLCYISDALHHEKNMLMTNLGTMTAGLLLYLQSCVKDFKAFVDSELNVPGALDGVGTPGHRSMRYFTLLVTLKRTPFYTGQFPAIGQQWWVA</sequence>
<accession>A0AAD5V3M8</accession>
<proteinExistence type="predicted"/>
<keyword evidence="2" id="KW-1185">Reference proteome</keyword>
<dbReference type="Proteomes" id="UP001212997">
    <property type="component" value="Unassembled WGS sequence"/>
</dbReference>